<name>A0A8H9IVP3_9PSEU</name>
<proteinExistence type="predicted"/>
<organism evidence="1 2">
    <name type="scientific">Amycolatopsis bartoniae</name>
    <dbReference type="NCBI Taxonomy" id="941986"/>
    <lineage>
        <taxon>Bacteria</taxon>
        <taxon>Bacillati</taxon>
        <taxon>Actinomycetota</taxon>
        <taxon>Actinomycetes</taxon>
        <taxon>Pseudonocardiales</taxon>
        <taxon>Pseudonocardiaceae</taxon>
        <taxon>Amycolatopsis</taxon>
    </lineage>
</organism>
<gene>
    <name evidence="1" type="ORF">GCM10017566_45720</name>
</gene>
<dbReference type="AlphaFoldDB" id="A0A8H9IVP3"/>
<evidence type="ECO:0000313" key="1">
    <source>
        <dbReference type="EMBL" id="GHF66760.1"/>
    </source>
</evidence>
<dbReference type="Proteomes" id="UP000658656">
    <property type="component" value="Unassembled WGS sequence"/>
</dbReference>
<protein>
    <submittedName>
        <fullName evidence="1">Uncharacterized protein</fullName>
    </submittedName>
</protein>
<accession>A0A8H9IVP3</accession>
<dbReference type="EMBL" id="BNAV01000006">
    <property type="protein sequence ID" value="GHF66760.1"/>
    <property type="molecule type" value="Genomic_DNA"/>
</dbReference>
<comment type="caution">
    <text evidence="1">The sequence shown here is derived from an EMBL/GenBank/DDBJ whole genome shotgun (WGS) entry which is preliminary data.</text>
</comment>
<reference evidence="1" key="1">
    <citation type="journal article" date="2014" name="Int. J. Syst. Evol. Microbiol.">
        <title>Complete genome sequence of Corynebacterium casei LMG S-19264T (=DSM 44701T), isolated from a smear-ripened cheese.</title>
        <authorList>
            <consortium name="US DOE Joint Genome Institute (JGI-PGF)"/>
            <person name="Walter F."/>
            <person name="Albersmeier A."/>
            <person name="Kalinowski J."/>
            <person name="Ruckert C."/>
        </authorList>
    </citation>
    <scope>NUCLEOTIDE SEQUENCE</scope>
    <source>
        <strain evidence="1">CGMCC 4.7679</strain>
    </source>
</reference>
<reference evidence="1" key="2">
    <citation type="submission" date="2020-09" db="EMBL/GenBank/DDBJ databases">
        <authorList>
            <person name="Sun Q."/>
            <person name="Zhou Y."/>
        </authorList>
    </citation>
    <scope>NUCLEOTIDE SEQUENCE</scope>
    <source>
        <strain evidence="1">CGMCC 4.7679</strain>
    </source>
</reference>
<dbReference type="RefSeq" id="WP_183176964.1">
    <property type="nucleotide sequence ID" value="NZ_BNAV01000006.1"/>
</dbReference>
<keyword evidence="2" id="KW-1185">Reference proteome</keyword>
<sequence length="56" mass="6392">MAVQFADRYVTAVAAQARRIREPYNQFERVPDCFLQVNAIHNVLRAAEMADRARAA</sequence>
<evidence type="ECO:0000313" key="2">
    <source>
        <dbReference type="Proteomes" id="UP000658656"/>
    </source>
</evidence>